<dbReference type="SUPFAM" id="SSF55729">
    <property type="entry name" value="Acyl-CoA N-acyltransferases (Nat)"/>
    <property type="match status" value="1"/>
</dbReference>
<dbReference type="Proteomes" id="UP000886748">
    <property type="component" value="Unassembled WGS sequence"/>
</dbReference>
<accession>A0A9D1MZ84</accession>
<dbReference type="InterPro" id="IPR051556">
    <property type="entry name" value="N-term/lysine_N-AcTrnsfr"/>
</dbReference>
<evidence type="ECO:0000256" key="1">
    <source>
        <dbReference type="ARBA" id="ARBA00022679"/>
    </source>
</evidence>
<dbReference type="PANTHER" id="PTHR42919:SF8">
    <property type="entry name" value="N-ALPHA-ACETYLTRANSFERASE 50"/>
    <property type="match status" value="1"/>
</dbReference>
<keyword evidence="1" id="KW-0808">Transferase</keyword>
<dbReference type="CDD" id="cd04301">
    <property type="entry name" value="NAT_SF"/>
    <property type="match status" value="1"/>
</dbReference>
<evidence type="ECO:0000259" key="3">
    <source>
        <dbReference type="PROSITE" id="PS51186"/>
    </source>
</evidence>
<dbReference type="Pfam" id="PF00583">
    <property type="entry name" value="Acetyltransf_1"/>
    <property type="match status" value="1"/>
</dbReference>
<keyword evidence="2" id="KW-0012">Acyltransferase</keyword>
<protein>
    <submittedName>
        <fullName evidence="4">GNAT family N-acetyltransferase</fullName>
    </submittedName>
</protein>
<evidence type="ECO:0000256" key="2">
    <source>
        <dbReference type="ARBA" id="ARBA00023315"/>
    </source>
</evidence>
<sequence length="153" mass="18002">MIIKEILCDKKKYLDLLLIGDEQESMILKYLDKSRIFGLYDPELKAICAVEHMPDKSEKVVEIKNIAVYPKYHHKGYGTKLLQHILSLYKSEADKILVGTGENEQTLRFYKKQGFMYSHTLKNFFIQNYDHPIYENGKQLVDMIYLSINLKHP</sequence>
<dbReference type="PROSITE" id="PS51186">
    <property type="entry name" value="GNAT"/>
    <property type="match status" value="1"/>
</dbReference>
<feature type="domain" description="N-acetyltransferase" evidence="3">
    <location>
        <begin position="1"/>
        <end position="151"/>
    </location>
</feature>
<comment type="caution">
    <text evidence="4">The sequence shown here is derived from an EMBL/GenBank/DDBJ whole genome shotgun (WGS) entry which is preliminary data.</text>
</comment>
<dbReference type="EMBL" id="DVOD01000014">
    <property type="protein sequence ID" value="HIU91879.1"/>
    <property type="molecule type" value="Genomic_DNA"/>
</dbReference>
<dbReference type="InterPro" id="IPR000182">
    <property type="entry name" value="GNAT_dom"/>
</dbReference>
<dbReference type="AlphaFoldDB" id="A0A9D1MZ84"/>
<dbReference type="InterPro" id="IPR016181">
    <property type="entry name" value="Acyl_CoA_acyltransferase"/>
</dbReference>
<gene>
    <name evidence="4" type="ORF">IAD26_01950</name>
</gene>
<organism evidence="4 5">
    <name type="scientific">Candidatus Limenecus avicola</name>
    <dbReference type="NCBI Taxonomy" id="2840847"/>
    <lineage>
        <taxon>Bacteria</taxon>
        <taxon>Bacillati</taxon>
        <taxon>Bacillota</taxon>
        <taxon>Clostridia</taxon>
        <taxon>Eubacteriales</taxon>
        <taxon>Clostridiaceae</taxon>
        <taxon>Clostridiaceae incertae sedis</taxon>
        <taxon>Candidatus Limenecus</taxon>
    </lineage>
</organism>
<reference evidence="4" key="1">
    <citation type="submission" date="2020-10" db="EMBL/GenBank/DDBJ databases">
        <authorList>
            <person name="Gilroy R."/>
        </authorList>
    </citation>
    <scope>NUCLEOTIDE SEQUENCE</scope>
    <source>
        <strain evidence="4">CHK154-7741</strain>
    </source>
</reference>
<dbReference type="PANTHER" id="PTHR42919">
    <property type="entry name" value="N-ALPHA-ACETYLTRANSFERASE"/>
    <property type="match status" value="1"/>
</dbReference>
<dbReference type="GO" id="GO:0016747">
    <property type="term" value="F:acyltransferase activity, transferring groups other than amino-acyl groups"/>
    <property type="evidence" value="ECO:0007669"/>
    <property type="project" value="InterPro"/>
</dbReference>
<proteinExistence type="predicted"/>
<reference evidence="4" key="2">
    <citation type="journal article" date="2021" name="PeerJ">
        <title>Extensive microbial diversity within the chicken gut microbiome revealed by metagenomics and culture.</title>
        <authorList>
            <person name="Gilroy R."/>
            <person name="Ravi A."/>
            <person name="Getino M."/>
            <person name="Pursley I."/>
            <person name="Horton D.L."/>
            <person name="Alikhan N.F."/>
            <person name="Baker D."/>
            <person name="Gharbi K."/>
            <person name="Hall N."/>
            <person name="Watson M."/>
            <person name="Adriaenssens E.M."/>
            <person name="Foster-Nyarko E."/>
            <person name="Jarju S."/>
            <person name="Secka A."/>
            <person name="Antonio M."/>
            <person name="Oren A."/>
            <person name="Chaudhuri R.R."/>
            <person name="La Ragione R."/>
            <person name="Hildebrand F."/>
            <person name="Pallen M.J."/>
        </authorList>
    </citation>
    <scope>NUCLEOTIDE SEQUENCE</scope>
    <source>
        <strain evidence="4">CHK154-7741</strain>
    </source>
</reference>
<name>A0A9D1MZ84_9CLOT</name>
<evidence type="ECO:0000313" key="4">
    <source>
        <dbReference type="EMBL" id="HIU91879.1"/>
    </source>
</evidence>
<evidence type="ECO:0000313" key="5">
    <source>
        <dbReference type="Proteomes" id="UP000886748"/>
    </source>
</evidence>
<dbReference type="Gene3D" id="3.40.630.30">
    <property type="match status" value="1"/>
</dbReference>